<protein>
    <submittedName>
        <fullName evidence="1">Uncharacterized protein</fullName>
    </submittedName>
</protein>
<evidence type="ECO:0000313" key="2">
    <source>
        <dbReference type="Proteomes" id="UP001055879"/>
    </source>
</evidence>
<proteinExistence type="predicted"/>
<gene>
    <name evidence="1" type="ORF">L6452_17601</name>
</gene>
<dbReference type="EMBL" id="CM042051">
    <property type="protein sequence ID" value="KAI3728956.1"/>
    <property type="molecule type" value="Genomic_DNA"/>
</dbReference>
<accession>A0ACB9C3Q1</accession>
<reference evidence="1 2" key="2">
    <citation type="journal article" date="2022" name="Mol. Ecol. Resour.">
        <title>The genomes of chicory, endive, great burdock and yacon provide insights into Asteraceae paleo-polyploidization history and plant inulin production.</title>
        <authorList>
            <person name="Fan W."/>
            <person name="Wang S."/>
            <person name="Wang H."/>
            <person name="Wang A."/>
            <person name="Jiang F."/>
            <person name="Liu H."/>
            <person name="Zhao H."/>
            <person name="Xu D."/>
            <person name="Zhang Y."/>
        </authorList>
    </citation>
    <scope>NUCLEOTIDE SEQUENCE [LARGE SCALE GENOMIC DNA]</scope>
    <source>
        <strain evidence="2">cv. Niubang</strain>
    </source>
</reference>
<dbReference type="Proteomes" id="UP001055879">
    <property type="component" value="Linkage Group LG05"/>
</dbReference>
<comment type="caution">
    <text evidence="1">The sequence shown here is derived from an EMBL/GenBank/DDBJ whole genome shotgun (WGS) entry which is preliminary data.</text>
</comment>
<organism evidence="1 2">
    <name type="scientific">Arctium lappa</name>
    <name type="common">Greater burdock</name>
    <name type="synonym">Lappa major</name>
    <dbReference type="NCBI Taxonomy" id="4217"/>
    <lineage>
        <taxon>Eukaryota</taxon>
        <taxon>Viridiplantae</taxon>
        <taxon>Streptophyta</taxon>
        <taxon>Embryophyta</taxon>
        <taxon>Tracheophyta</taxon>
        <taxon>Spermatophyta</taxon>
        <taxon>Magnoliopsida</taxon>
        <taxon>eudicotyledons</taxon>
        <taxon>Gunneridae</taxon>
        <taxon>Pentapetalae</taxon>
        <taxon>asterids</taxon>
        <taxon>campanulids</taxon>
        <taxon>Asterales</taxon>
        <taxon>Asteraceae</taxon>
        <taxon>Carduoideae</taxon>
        <taxon>Cardueae</taxon>
        <taxon>Arctiinae</taxon>
        <taxon>Arctium</taxon>
    </lineage>
</organism>
<evidence type="ECO:0000313" key="1">
    <source>
        <dbReference type="EMBL" id="KAI3728956.1"/>
    </source>
</evidence>
<reference evidence="2" key="1">
    <citation type="journal article" date="2022" name="Mol. Ecol. Resour.">
        <title>The genomes of chicory, endive, great burdock and yacon provide insights into Asteraceae palaeo-polyploidization history and plant inulin production.</title>
        <authorList>
            <person name="Fan W."/>
            <person name="Wang S."/>
            <person name="Wang H."/>
            <person name="Wang A."/>
            <person name="Jiang F."/>
            <person name="Liu H."/>
            <person name="Zhao H."/>
            <person name="Xu D."/>
            <person name="Zhang Y."/>
        </authorList>
    </citation>
    <scope>NUCLEOTIDE SEQUENCE [LARGE SCALE GENOMIC DNA]</scope>
    <source>
        <strain evidence="2">cv. Niubang</strain>
    </source>
</reference>
<name>A0ACB9C3Q1_ARCLA</name>
<keyword evidence="2" id="KW-1185">Reference proteome</keyword>
<sequence>MKWVGGQGGEGRGLSLLSWILYTITSGPSSSIIFFNPPFPISHFPPDYYLHINCKLAQFPGFPLIGLNLIQEEGEVG</sequence>